<name>A0A8J6XLB5_9CYAN</name>
<dbReference type="InterPro" id="IPR025497">
    <property type="entry name" value="PatA-like_N"/>
</dbReference>
<organism evidence="2 3">
    <name type="scientific">Iningainema tapete BLCC-T55</name>
    <dbReference type="NCBI Taxonomy" id="2748662"/>
    <lineage>
        <taxon>Bacteria</taxon>
        <taxon>Bacillati</taxon>
        <taxon>Cyanobacteriota</taxon>
        <taxon>Cyanophyceae</taxon>
        <taxon>Nostocales</taxon>
        <taxon>Scytonemataceae</taxon>
        <taxon>Iningainema tapete</taxon>
    </lineage>
</organism>
<dbReference type="AlphaFoldDB" id="A0A8J6XLB5"/>
<dbReference type="Proteomes" id="UP000629098">
    <property type="component" value="Unassembled WGS sequence"/>
</dbReference>
<sequence length="292" mass="32461">MSLSSSFTDFSLAELFQLIDQGQKSGCLTVCTLPDLHATGSKSQYFYIWFKGGRIVAAANRLNGHGLTDKIIQRGWVKQSAIDILTRISTSTPLGLHLKTQGILSAEQLNLLFASQLQQIRDLFEIQKGVFKLDSKATLPWQEMTGLSLKTTEVAMIALRALKNWKLLADLLPAPHFGIQSISGTKPQLKLNAFEWQVWEFANGSVDIQAIASQLNQPVHLVQQAAFRLMVIGLVQEVALVKSTIESLKDYTMDWTSVNSLSREAEKLRQPETLKVSTAFLQNLVGFLRSKA</sequence>
<proteinExistence type="predicted"/>
<dbReference type="PANTHER" id="PTHR36304">
    <property type="entry name" value="DOMAIN GTPASE-ACTIVATING PROTEIN, PUTATIVE-RELATED-RELATED"/>
    <property type="match status" value="1"/>
</dbReference>
<dbReference type="RefSeq" id="WP_190832393.1">
    <property type="nucleotide sequence ID" value="NZ_CAWPPI010000072.1"/>
</dbReference>
<reference evidence="2" key="1">
    <citation type="submission" date="2020-09" db="EMBL/GenBank/DDBJ databases">
        <title>Iningainema tapete sp. nov. (Scytonemataceae, Cyanobacteria) from greenhouses in central Florida (USA) produces two types of nodularin with biosynthetic potential for microcystin-LR and anabaenopeptins.</title>
        <authorList>
            <person name="Berthold D.E."/>
            <person name="Lefler F.W."/>
            <person name="Huang I.-S."/>
            <person name="Abdulla H."/>
            <person name="Zimba P.V."/>
            <person name="Laughinghouse H.D. IV."/>
        </authorList>
    </citation>
    <scope>NUCLEOTIDE SEQUENCE</scope>
    <source>
        <strain evidence="2">BLCCT55</strain>
    </source>
</reference>
<keyword evidence="3" id="KW-1185">Reference proteome</keyword>
<dbReference type="Pfam" id="PF14332">
    <property type="entry name" value="DUF4388"/>
    <property type="match status" value="1"/>
</dbReference>
<gene>
    <name evidence="2" type="ORF">ICL16_23055</name>
</gene>
<dbReference type="EMBL" id="JACXAE010000072">
    <property type="protein sequence ID" value="MBD2774866.1"/>
    <property type="molecule type" value="Genomic_DNA"/>
</dbReference>
<accession>A0A8J6XLB5</accession>
<feature type="domain" description="PatA-like N-terminal" evidence="1">
    <location>
        <begin position="6"/>
        <end position="166"/>
    </location>
</feature>
<evidence type="ECO:0000259" key="1">
    <source>
        <dbReference type="Pfam" id="PF14332"/>
    </source>
</evidence>
<evidence type="ECO:0000313" key="2">
    <source>
        <dbReference type="EMBL" id="MBD2774866.1"/>
    </source>
</evidence>
<protein>
    <submittedName>
        <fullName evidence="2">DUF4388 domain-containing protein</fullName>
    </submittedName>
</protein>
<evidence type="ECO:0000313" key="3">
    <source>
        <dbReference type="Proteomes" id="UP000629098"/>
    </source>
</evidence>
<comment type="caution">
    <text evidence="2">The sequence shown here is derived from an EMBL/GenBank/DDBJ whole genome shotgun (WGS) entry which is preliminary data.</text>
</comment>
<dbReference type="PANTHER" id="PTHR36304:SF4">
    <property type="entry name" value="DUF4388 DOMAIN-CONTAINING PROTEIN"/>
    <property type="match status" value="1"/>
</dbReference>